<feature type="region of interest" description="Disordered" evidence="6">
    <location>
        <begin position="96"/>
        <end position="125"/>
    </location>
</feature>
<evidence type="ECO:0000256" key="2">
    <source>
        <dbReference type="ARBA" id="ARBA00004123"/>
    </source>
</evidence>
<dbReference type="HOGENOM" id="CLU_130004_0_1_1"/>
<gene>
    <name evidence="8" type="ORF">JAAARDRAFT_59800</name>
</gene>
<keyword evidence="5" id="KW-0539">Nucleus</keyword>
<comment type="similarity">
    <text evidence="3">Belongs to the CHZ1 family.</text>
</comment>
<keyword evidence="9" id="KW-1185">Reference proteome</keyword>
<dbReference type="Proteomes" id="UP000027265">
    <property type="component" value="Unassembled WGS sequence"/>
</dbReference>
<evidence type="ECO:0000256" key="6">
    <source>
        <dbReference type="SAM" id="MobiDB-lite"/>
    </source>
</evidence>
<dbReference type="InterPro" id="IPR019098">
    <property type="entry name" value="Histone_chaperone_domain_CHZ"/>
</dbReference>
<dbReference type="Pfam" id="PF09649">
    <property type="entry name" value="CHZ"/>
    <property type="match status" value="1"/>
</dbReference>
<dbReference type="STRING" id="933084.A0A067PLX2"/>
<protein>
    <recommendedName>
        <fullName evidence="7">Histone chaperone domain-containing protein</fullName>
    </recommendedName>
</protein>
<comment type="subcellular location">
    <subcellularLocation>
        <location evidence="2">Nucleus</location>
    </subcellularLocation>
</comment>
<sequence>MSTGVTSPSNAASTDASVTTSPSAGKGKGKGKPVQHDGDMDDEDDEDDEEEEDEEDEDDEMEEDKLEEIDPSAILAPGARRTRGVRIDYSSAEALAKAGLKPEHLAADDDEEETFEAKDEEMKDD</sequence>
<evidence type="ECO:0000313" key="9">
    <source>
        <dbReference type="Proteomes" id="UP000027265"/>
    </source>
</evidence>
<feature type="region of interest" description="Disordered" evidence="6">
    <location>
        <begin position="1"/>
        <end position="83"/>
    </location>
</feature>
<evidence type="ECO:0000259" key="7">
    <source>
        <dbReference type="Pfam" id="PF09649"/>
    </source>
</evidence>
<evidence type="ECO:0000256" key="5">
    <source>
        <dbReference type="ARBA" id="ARBA00023242"/>
    </source>
</evidence>
<feature type="compositionally biased region" description="Acidic residues" evidence="6">
    <location>
        <begin position="39"/>
        <end position="70"/>
    </location>
</feature>
<accession>A0A067PLX2</accession>
<reference evidence="9" key="1">
    <citation type="journal article" date="2014" name="Proc. Natl. Acad. Sci. U.S.A.">
        <title>Extensive sampling of basidiomycete genomes demonstrates inadequacy of the white-rot/brown-rot paradigm for wood decay fungi.</title>
        <authorList>
            <person name="Riley R."/>
            <person name="Salamov A.A."/>
            <person name="Brown D.W."/>
            <person name="Nagy L.G."/>
            <person name="Floudas D."/>
            <person name="Held B.W."/>
            <person name="Levasseur A."/>
            <person name="Lombard V."/>
            <person name="Morin E."/>
            <person name="Otillar R."/>
            <person name="Lindquist E.A."/>
            <person name="Sun H."/>
            <person name="LaButti K.M."/>
            <person name="Schmutz J."/>
            <person name="Jabbour D."/>
            <person name="Luo H."/>
            <person name="Baker S.E."/>
            <person name="Pisabarro A.G."/>
            <person name="Walton J.D."/>
            <person name="Blanchette R.A."/>
            <person name="Henrissat B."/>
            <person name="Martin F."/>
            <person name="Cullen D."/>
            <person name="Hibbett D.S."/>
            <person name="Grigoriev I.V."/>
        </authorList>
    </citation>
    <scope>NUCLEOTIDE SEQUENCE [LARGE SCALE GENOMIC DNA]</scope>
    <source>
        <strain evidence="9">MUCL 33604</strain>
    </source>
</reference>
<feature type="compositionally biased region" description="Polar residues" evidence="6">
    <location>
        <begin position="1"/>
        <end position="23"/>
    </location>
</feature>
<evidence type="ECO:0000256" key="1">
    <source>
        <dbReference type="ARBA" id="ARBA00002212"/>
    </source>
</evidence>
<keyword evidence="4" id="KW-0143">Chaperone</keyword>
<evidence type="ECO:0000256" key="4">
    <source>
        <dbReference type="ARBA" id="ARBA00023186"/>
    </source>
</evidence>
<dbReference type="InParanoid" id="A0A067PLX2"/>
<dbReference type="GO" id="GO:0005634">
    <property type="term" value="C:nucleus"/>
    <property type="evidence" value="ECO:0007669"/>
    <property type="project" value="UniProtKB-SubCell"/>
</dbReference>
<dbReference type="EMBL" id="KL197724">
    <property type="protein sequence ID" value="KDQ55834.1"/>
    <property type="molecule type" value="Genomic_DNA"/>
</dbReference>
<feature type="domain" description="Histone chaperone" evidence="7">
    <location>
        <begin position="62"/>
        <end position="94"/>
    </location>
</feature>
<evidence type="ECO:0000313" key="8">
    <source>
        <dbReference type="EMBL" id="KDQ55834.1"/>
    </source>
</evidence>
<comment type="function">
    <text evidence="1">Forms a chaperone-bound H2A.Z-H2B complex that acts as a source for SWR1 complex-dependent H2A to H2A.Z histone replacement in chromatin.</text>
</comment>
<proteinExistence type="inferred from homology"/>
<dbReference type="AlphaFoldDB" id="A0A067PLX2"/>
<name>A0A067PLX2_9AGAM</name>
<feature type="compositionally biased region" description="Basic and acidic residues" evidence="6">
    <location>
        <begin position="115"/>
        <end position="125"/>
    </location>
</feature>
<organism evidence="8 9">
    <name type="scientific">Jaapia argillacea MUCL 33604</name>
    <dbReference type="NCBI Taxonomy" id="933084"/>
    <lineage>
        <taxon>Eukaryota</taxon>
        <taxon>Fungi</taxon>
        <taxon>Dikarya</taxon>
        <taxon>Basidiomycota</taxon>
        <taxon>Agaricomycotina</taxon>
        <taxon>Agaricomycetes</taxon>
        <taxon>Agaricomycetidae</taxon>
        <taxon>Jaapiales</taxon>
        <taxon>Jaapiaceae</taxon>
        <taxon>Jaapia</taxon>
    </lineage>
</organism>
<dbReference type="OrthoDB" id="3364766at2759"/>
<evidence type="ECO:0000256" key="3">
    <source>
        <dbReference type="ARBA" id="ARBA00008057"/>
    </source>
</evidence>